<evidence type="ECO:0000313" key="1">
    <source>
        <dbReference type="EMBL" id="MBC9246764.1"/>
    </source>
</evidence>
<reference evidence="1" key="1">
    <citation type="submission" date="2020-08" db="EMBL/GenBank/DDBJ databases">
        <title>Paracoccus amoyensis sp. nov., isolated from the surface seawater at coast of Xiamen, Fujian.</title>
        <authorList>
            <person name="Lyu L."/>
        </authorList>
    </citation>
    <scope>NUCLEOTIDE SEQUENCE</scope>
    <source>
        <strain evidence="1">11-3</strain>
    </source>
</reference>
<dbReference type="Proteomes" id="UP000608594">
    <property type="component" value="Unassembled WGS sequence"/>
</dbReference>
<evidence type="ECO:0008006" key="3">
    <source>
        <dbReference type="Google" id="ProtNLM"/>
    </source>
</evidence>
<dbReference type="AlphaFoldDB" id="A0A926GGA0"/>
<dbReference type="RefSeq" id="WP_187793217.1">
    <property type="nucleotide sequence ID" value="NZ_JACOQL010000002.1"/>
</dbReference>
<sequence length="187" mass="20757">MFKLESFTTALTHQGTVVSFSRDDVDQAYADGLAAGLSRKEDADIRSLSAGLEQLQRCLQDDQARRAKLRQEAIDALAPILEQILECLLPCETSQRLEDALKDELLRLSHSATPLRAVISCNTRLRETVEHCLADAGINDVEPVEVDSDKITLSLQGGRIELSPENIATDIRRMISELKAEDSTWTH</sequence>
<organism evidence="1 2">
    <name type="scientific">Paracoccus amoyensis</name>
    <dbReference type="NCBI Taxonomy" id="2760093"/>
    <lineage>
        <taxon>Bacteria</taxon>
        <taxon>Pseudomonadati</taxon>
        <taxon>Pseudomonadota</taxon>
        <taxon>Alphaproteobacteria</taxon>
        <taxon>Rhodobacterales</taxon>
        <taxon>Paracoccaceae</taxon>
        <taxon>Paracoccus</taxon>
    </lineage>
</organism>
<proteinExistence type="predicted"/>
<protein>
    <recommendedName>
        <fullName evidence="3">Flagellar assembly protein FliH</fullName>
    </recommendedName>
</protein>
<evidence type="ECO:0000313" key="2">
    <source>
        <dbReference type="Proteomes" id="UP000608594"/>
    </source>
</evidence>
<comment type="caution">
    <text evidence="1">The sequence shown here is derived from an EMBL/GenBank/DDBJ whole genome shotgun (WGS) entry which is preliminary data.</text>
</comment>
<name>A0A926GGA0_9RHOB</name>
<gene>
    <name evidence="1" type="ORF">H4P12_08570</name>
</gene>
<dbReference type="EMBL" id="JACOQL010000002">
    <property type="protein sequence ID" value="MBC9246764.1"/>
    <property type="molecule type" value="Genomic_DNA"/>
</dbReference>
<accession>A0A926GGA0</accession>
<keyword evidence="2" id="KW-1185">Reference proteome</keyword>